<organism evidence="6 7">
    <name type="scientific">Ditylenchus dipsaci</name>
    <dbReference type="NCBI Taxonomy" id="166011"/>
    <lineage>
        <taxon>Eukaryota</taxon>
        <taxon>Metazoa</taxon>
        <taxon>Ecdysozoa</taxon>
        <taxon>Nematoda</taxon>
        <taxon>Chromadorea</taxon>
        <taxon>Rhabditida</taxon>
        <taxon>Tylenchina</taxon>
        <taxon>Tylenchomorpha</taxon>
        <taxon>Sphaerularioidea</taxon>
        <taxon>Anguinidae</taxon>
        <taxon>Anguininae</taxon>
        <taxon>Ditylenchus</taxon>
    </lineage>
</organism>
<evidence type="ECO:0000313" key="7">
    <source>
        <dbReference type="WBParaSite" id="jg10974"/>
    </source>
</evidence>
<evidence type="ECO:0000256" key="4">
    <source>
        <dbReference type="SAM" id="MobiDB-lite"/>
    </source>
</evidence>
<keyword evidence="3" id="KW-1015">Disulfide bond</keyword>
<dbReference type="WBParaSite" id="jg10974">
    <property type="protein sequence ID" value="jg10974"/>
    <property type="gene ID" value="jg10974"/>
</dbReference>
<dbReference type="PANTHER" id="PTHR10083">
    <property type="entry name" value="KUNITZ-TYPE PROTEASE INHIBITOR-RELATED"/>
    <property type="match status" value="1"/>
</dbReference>
<dbReference type="PROSITE" id="PS50279">
    <property type="entry name" value="BPTI_KUNITZ_2"/>
    <property type="match status" value="1"/>
</dbReference>
<dbReference type="Pfam" id="PF00014">
    <property type="entry name" value="Kunitz_BPTI"/>
    <property type="match status" value="1"/>
</dbReference>
<feature type="region of interest" description="Disordered" evidence="4">
    <location>
        <begin position="125"/>
        <end position="147"/>
    </location>
</feature>
<proteinExistence type="predicted"/>
<name>A0A915CQ93_9BILA</name>
<keyword evidence="2" id="KW-0722">Serine protease inhibitor</keyword>
<keyword evidence="6" id="KW-1185">Reference proteome</keyword>
<protein>
    <submittedName>
        <fullName evidence="7">BPTI/Kunitz inhibitor domain-containing protein</fullName>
    </submittedName>
</protein>
<dbReference type="AlphaFoldDB" id="A0A915CQ93"/>
<evidence type="ECO:0000256" key="1">
    <source>
        <dbReference type="ARBA" id="ARBA00022690"/>
    </source>
</evidence>
<dbReference type="GO" id="GO:0004867">
    <property type="term" value="F:serine-type endopeptidase inhibitor activity"/>
    <property type="evidence" value="ECO:0007669"/>
    <property type="project" value="UniProtKB-KW"/>
</dbReference>
<dbReference type="Gene3D" id="4.10.410.10">
    <property type="entry name" value="Pancreatic trypsin inhibitor Kunitz domain"/>
    <property type="match status" value="1"/>
</dbReference>
<reference evidence="7" key="1">
    <citation type="submission" date="2022-11" db="UniProtKB">
        <authorList>
            <consortium name="WormBaseParasite"/>
        </authorList>
    </citation>
    <scope>IDENTIFICATION</scope>
</reference>
<evidence type="ECO:0000259" key="5">
    <source>
        <dbReference type="PROSITE" id="PS50279"/>
    </source>
</evidence>
<dbReference type="SUPFAM" id="SSF57362">
    <property type="entry name" value="BPTI-like"/>
    <property type="match status" value="1"/>
</dbReference>
<dbReference type="InterPro" id="IPR050098">
    <property type="entry name" value="TFPI/VKTCI-like"/>
</dbReference>
<evidence type="ECO:0000256" key="2">
    <source>
        <dbReference type="ARBA" id="ARBA00022900"/>
    </source>
</evidence>
<dbReference type="CDD" id="cd22593">
    <property type="entry name" value="Kunitz_conkunitzin"/>
    <property type="match status" value="1"/>
</dbReference>
<dbReference type="PANTHER" id="PTHR10083:SF374">
    <property type="entry name" value="BPTI_KUNITZ INHIBITOR DOMAIN-CONTAINING PROTEIN"/>
    <property type="match status" value="1"/>
</dbReference>
<accession>A0A915CQ93</accession>
<dbReference type="InterPro" id="IPR036880">
    <property type="entry name" value="Kunitz_BPTI_sf"/>
</dbReference>
<evidence type="ECO:0000256" key="3">
    <source>
        <dbReference type="ARBA" id="ARBA00023157"/>
    </source>
</evidence>
<evidence type="ECO:0000313" key="6">
    <source>
        <dbReference type="Proteomes" id="UP000887574"/>
    </source>
</evidence>
<dbReference type="Proteomes" id="UP000887574">
    <property type="component" value="Unplaced"/>
</dbReference>
<sequence length="210" mass="23533">MKRICVPQTRYRWNFRPTASNGWPKPGPLPQRPLGGGYRPYIPAPQPPPNTLPPITAATSTVQPTTTVTIRPTTMEIMTLSPDIMPTEAGKNPITCNFIVQPMEAVLRNTFVTLVPPTTLPLAVRRQPPSTKPDRRQFGERCHLPKTNGEGEDLIPRWYFDTTIRKCKRFLYKGLKGNANNFVTSIQCMETCETADRAATLKNPCASDLR</sequence>
<feature type="domain" description="BPTI/Kunitz inhibitor" evidence="5">
    <location>
        <begin position="142"/>
        <end position="192"/>
    </location>
</feature>
<feature type="compositionally biased region" description="Basic and acidic residues" evidence="4">
    <location>
        <begin position="132"/>
        <end position="143"/>
    </location>
</feature>
<dbReference type="SMART" id="SM00131">
    <property type="entry name" value="KU"/>
    <property type="match status" value="1"/>
</dbReference>
<keyword evidence="1" id="KW-0646">Protease inhibitor</keyword>
<dbReference type="GO" id="GO:0005615">
    <property type="term" value="C:extracellular space"/>
    <property type="evidence" value="ECO:0007669"/>
    <property type="project" value="TreeGrafter"/>
</dbReference>
<dbReference type="InterPro" id="IPR002223">
    <property type="entry name" value="Kunitz_BPTI"/>
</dbReference>